<feature type="compositionally biased region" description="Basic and acidic residues" evidence="2">
    <location>
        <begin position="132"/>
        <end position="143"/>
    </location>
</feature>
<protein>
    <submittedName>
        <fullName evidence="3">Uncharacterized protein</fullName>
    </submittedName>
</protein>
<dbReference type="EMBL" id="JANBPK010000706">
    <property type="protein sequence ID" value="KAJ2935089.1"/>
    <property type="molecule type" value="Genomic_DNA"/>
</dbReference>
<keyword evidence="1" id="KW-0175">Coiled coil</keyword>
<feature type="region of interest" description="Disordered" evidence="2">
    <location>
        <begin position="174"/>
        <end position="193"/>
    </location>
</feature>
<evidence type="ECO:0000313" key="3">
    <source>
        <dbReference type="EMBL" id="KAJ2935089.1"/>
    </source>
</evidence>
<comment type="caution">
    <text evidence="3">The sequence shown here is derived from an EMBL/GenBank/DDBJ whole genome shotgun (WGS) entry which is preliminary data.</text>
</comment>
<feature type="compositionally biased region" description="Acidic residues" evidence="2">
    <location>
        <begin position="183"/>
        <end position="193"/>
    </location>
</feature>
<evidence type="ECO:0000256" key="2">
    <source>
        <dbReference type="SAM" id="MobiDB-lite"/>
    </source>
</evidence>
<proteinExistence type="predicted"/>
<evidence type="ECO:0000256" key="1">
    <source>
        <dbReference type="SAM" id="Coils"/>
    </source>
</evidence>
<feature type="non-terminal residue" evidence="3">
    <location>
        <position position="1"/>
    </location>
</feature>
<organism evidence="3 4">
    <name type="scientific">Candolleomyces eurysporus</name>
    <dbReference type="NCBI Taxonomy" id="2828524"/>
    <lineage>
        <taxon>Eukaryota</taxon>
        <taxon>Fungi</taxon>
        <taxon>Dikarya</taxon>
        <taxon>Basidiomycota</taxon>
        <taxon>Agaricomycotina</taxon>
        <taxon>Agaricomycetes</taxon>
        <taxon>Agaricomycetidae</taxon>
        <taxon>Agaricales</taxon>
        <taxon>Agaricineae</taxon>
        <taxon>Psathyrellaceae</taxon>
        <taxon>Candolleomyces</taxon>
    </lineage>
</organism>
<evidence type="ECO:0000313" key="4">
    <source>
        <dbReference type="Proteomes" id="UP001140091"/>
    </source>
</evidence>
<name>A0A9W8JJ76_9AGAR</name>
<dbReference type="AlphaFoldDB" id="A0A9W8JJ76"/>
<accession>A0A9W8JJ76</accession>
<sequence>MDPGRGRGHPEPGAGPLRSDKETIVFLRRSLIEAEQKIDLWKEQADEARKENIQFKSNARVLQIELKSTQQELARAREEYQRQGEMVRELRTQIRAPKDAECRCNAKSLKTELETTQKQLVRMRDEYKKQARVLTELRAEKSSGHGSKSPHPVTPPASASSTHRNFAVDRNATSLVREHPSDSDSDSSSDYEDLDFEEVKMVDIQRPRSSATLPPPPRVPVVTSSKELNLEEEPARAVESARRGDQAKEMLNRDFALAKQLDRQLNSRGSSALPSNFQSGPIFLSQRLAQMESLALHYQKVYQQARAQHQRIYNQARALEMEYGSARKHIHVLEEELKGMRNELTVVKQQLSDAVNLAEIRGKEIRAIAMGKN</sequence>
<feature type="region of interest" description="Disordered" evidence="2">
    <location>
        <begin position="132"/>
        <end position="165"/>
    </location>
</feature>
<reference evidence="3" key="1">
    <citation type="submission" date="2022-06" db="EMBL/GenBank/DDBJ databases">
        <title>Genome Sequence of Candolleomyces eurysporus.</title>
        <authorList>
            <person name="Buettner E."/>
        </authorList>
    </citation>
    <scope>NUCLEOTIDE SEQUENCE</scope>
    <source>
        <strain evidence="3">VTCC 930004</strain>
    </source>
</reference>
<feature type="coiled-coil region" evidence="1">
    <location>
        <begin position="302"/>
        <end position="350"/>
    </location>
</feature>
<feature type="compositionally biased region" description="Basic and acidic residues" evidence="2">
    <location>
        <begin position="233"/>
        <end position="245"/>
    </location>
</feature>
<gene>
    <name evidence="3" type="ORF">H1R20_g2033</name>
</gene>
<keyword evidence="4" id="KW-1185">Reference proteome</keyword>
<feature type="region of interest" description="Disordered" evidence="2">
    <location>
        <begin position="202"/>
        <end position="245"/>
    </location>
</feature>
<dbReference type="Proteomes" id="UP001140091">
    <property type="component" value="Unassembled WGS sequence"/>
</dbReference>
<feature type="region of interest" description="Disordered" evidence="2">
    <location>
        <begin position="1"/>
        <end position="20"/>
    </location>
</feature>
<feature type="compositionally biased region" description="Basic and acidic residues" evidence="2">
    <location>
        <begin position="1"/>
        <end position="10"/>
    </location>
</feature>